<keyword evidence="1" id="KW-0732">Signal</keyword>
<evidence type="ECO:0000256" key="1">
    <source>
        <dbReference type="SAM" id="SignalP"/>
    </source>
</evidence>
<accession>A0A1J4JCJ2</accession>
<reference evidence="2" key="1">
    <citation type="submission" date="2016-10" db="EMBL/GenBank/DDBJ databases">
        <authorList>
            <person name="Benchimol M."/>
            <person name="Almeida L.G."/>
            <person name="Vasconcelos A.T."/>
            <person name="Perreira-Neves A."/>
            <person name="Rosa I.A."/>
            <person name="Tasca T."/>
            <person name="Bogo M.R."/>
            <person name="de Souza W."/>
        </authorList>
    </citation>
    <scope>NUCLEOTIDE SEQUENCE [LARGE SCALE GENOMIC DNA]</scope>
    <source>
        <strain evidence="2">K</strain>
    </source>
</reference>
<dbReference type="RefSeq" id="XP_068348270.1">
    <property type="nucleotide sequence ID" value="XM_068512181.1"/>
</dbReference>
<feature type="chain" id="PRO_5009630170" evidence="1">
    <location>
        <begin position="28"/>
        <end position="209"/>
    </location>
</feature>
<proteinExistence type="predicted"/>
<name>A0A1J4JCJ2_9EUKA</name>
<dbReference type="EMBL" id="MLAK01001261">
    <property type="protein sequence ID" value="OHS95133.1"/>
    <property type="molecule type" value="Genomic_DNA"/>
</dbReference>
<gene>
    <name evidence="2" type="ORF">TRFO_38653</name>
</gene>
<comment type="caution">
    <text evidence="2">The sequence shown here is derived from an EMBL/GenBank/DDBJ whole genome shotgun (WGS) entry which is preliminary data.</text>
</comment>
<protein>
    <submittedName>
        <fullName evidence="2">Uncharacterized protein</fullName>
    </submittedName>
</protein>
<dbReference type="Proteomes" id="UP000179807">
    <property type="component" value="Unassembled WGS sequence"/>
</dbReference>
<evidence type="ECO:0000313" key="3">
    <source>
        <dbReference type="Proteomes" id="UP000179807"/>
    </source>
</evidence>
<organism evidence="2 3">
    <name type="scientific">Tritrichomonas foetus</name>
    <dbReference type="NCBI Taxonomy" id="1144522"/>
    <lineage>
        <taxon>Eukaryota</taxon>
        <taxon>Metamonada</taxon>
        <taxon>Parabasalia</taxon>
        <taxon>Tritrichomonadida</taxon>
        <taxon>Tritrichomonadidae</taxon>
        <taxon>Tritrichomonas</taxon>
    </lineage>
</organism>
<dbReference type="GeneID" id="94846885"/>
<dbReference type="AlphaFoldDB" id="A0A1J4JCJ2"/>
<dbReference type="VEuPathDB" id="TrichDB:TRFO_38653"/>
<keyword evidence="3" id="KW-1185">Reference proteome</keyword>
<sequence>MHFLNEVFRLYRISMCFFIFFISKCTCEVPSFGSHYGIYKPFIESTMTISWCSFYDVRADALFIVTGVTLHDELDISLCSFAKIDVTTLIRYSGVSFHFTEGLVLEGEFSSSLMDVICEPSSQKQFRDFEHTCLMHCVIKDHVFNLKMDGSTLSNSHINVTSVKSGNYFKYDSSIVFKSSFHVFVGNTFNEFTESLNSNCEIQYIDFFK</sequence>
<evidence type="ECO:0000313" key="2">
    <source>
        <dbReference type="EMBL" id="OHS95133.1"/>
    </source>
</evidence>
<feature type="signal peptide" evidence="1">
    <location>
        <begin position="1"/>
        <end position="27"/>
    </location>
</feature>